<gene>
    <name evidence="2" type="ORF">RALSY_30803</name>
</gene>
<reference evidence="2" key="1">
    <citation type="journal article" date="2011" name="PLoS ONE">
        <title>Ralstonia syzygii, the Blood Disease Bacterium and some Asian R. solanacearum strains form a single genomic species despite divergent lifestyles.</title>
        <authorList>
            <person name="Remenant B."/>
            <person name="de Cambiaire J.C."/>
            <person name="Cellier G."/>
            <person name="Jacobs J.M."/>
            <person name="Mangenot S."/>
            <person name="Barbe V."/>
            <person name="Lajus A."/>
            <person name="Vallenet D."/>
            <person name="Medigue C."/>
            <person name="Fegan M."/>
            <person name="Allen C."/>
            <person name="Prior P."/>
        </authorList>
    </citation>
    <scope>NUCLEOTIDE SEQUENCE</scope>
    <source>
        <strain evidence="2">R24</strain>
    </source>
</reference>
<accession>G3A524</accession>
<feature type="region of interest" description="Disordered" evidence="1">
    <location>
        <begin position="41"/>
        <end position="62"/>
    </location>
</feature>
<sequence length="80" mass="8560">MIARRAGFPLVCAMHKSNTSLSVSHLRKSRSRDRLLVSAPPHGVRIDRETSRGPLPGPGSALPAMSLEINDLAGMARSSL</sequence>
<proteinExistence type="predicted"/>
<reference evidence="2" key="2">
    <citation type="submission" date="2011-04" db="EMBL/GenBank/DDBJ databases">
        <authorList>
            <person name="Genoscope - CEA"/>
        </authorList>
    </citation>
    <scope>NUCLEOTIDE SEQUENCE</scope>
    <source>
        <strain evidence="2">R24</strain>
    </source>
</reference>
<dbReference type="AlphaFoldDB" id="G3A524"/>
<organism evidence="2">
    <name type="scientific">Ralstonia syzygii R24</name>
    <dbReference type="NCBI Taxonomy" id="907261"/>
    <lineage>
        <taxon>Bacteria</taxon>
        <taxon>Pseudomonadati</taxon>
        <taxon>Pseudomonadota</taxon>
        <taxon>Betaproteobacteria</taxon>
        <taxon>Burkholderiales</taxon>
        <taxon>Burkholderiaceae</taxon>
        <taxon>Ralstonia</taxon>
        <taxon>Ralstonia solanacearum species complex</taxon>
    </lineage>
</organism>
<dbReference type="EMBL" id="FR854088">
    <property type="protein sequence ID" value="CCA89038.1"/>
    <property type="molecule type" value="Genomic_DNA"/>
</dbReference>
<evidence type="ECO:0000313" key="2">
    <source>
        <dbReference type="EMBL" id="CCA89038.1"/>
    </source>
</evidence>
<evidence type="ECO:0000256" key="1">
    <source>
        <dbReference type="SAM" id="MobiDB-lite"/>
    </source>
</evidence>
<protein>
    <submittedName>
        <fullName evidence="2">Uncharacterized protein</fullName>
    </submittedName>
</protein>
<name>G3A524_9RALS</name>